<comment type="caution">
    <text evidence="5">The sequence shown here is derived from an EMBL/GenBank/DDBJ whole genome shotgun (WGS) entry which is preliminary data.</text>
</comment>
<keyword evidence="2" id="KW-0732">Signal</keyword>
<keyword evidence="6" id="KW-1185">Reference proteome</keyword>
<dbReference type="InterPro" id="IPR032466">
    <property type="entry name" value="Metal_Hydrolase"/>
</dbReference>
<dbReference type="PANTHER" id="PTHR43135">
    <property type="entry name" value="ALPHA-D-RIBOSE 1-METHYLPHOSPHONATE 5-TRIPHOSPHATE DIPHOSPHATASE"/>
    <property type="match status" value="1"/>
</dbReference>
<dbReference type="CDD" id="cd01309">
    <property type="entry name" value="Met_dep_hydrolase_C"/>
    <property type="match status" value="1"/>
</dbReference>
<dbReference type="EMBL" id="BAAAFG010000016">
    <property type="protein sequence ID" value="GAA0873027.1"/>
    <property type="molecule type" value="Genomic_DNA"/>
</dbReference>
<protein>
    <submittedName>
        <fullName evidence="5">Amidohydrolase family protein</fullName>
    </submittedName>
</protein>
<feature type="region of interest" description="Disordered" evidence="1">
    <location>
        <begin position="510"/>
        <end position="547"/>
    </location>
</feature>
<proteinExistence type="predicted"/>
<feature type="domain" description="Amidohydrolase-related" evidence="3">
    <location>
        <begin position="845"/>
        <end position="931"/>
    </location>
</feature>
<organism evidence="5 6">
    <name type="scientific">Gangjinia marincola</name>
    <dbReference type="NCBI Taxonomy" id="578463"/>
    <lineage>
        <taxon>Bacteria</taxon>
        <taxon>Pseudomonadati</taxon>
        <taxon>Bacteroidota</taxon>
        <taxon>Flavobacteriia</taxon>
        <taxon>Flavobacteriales</taxon>
        <taxon>Flavobacteriaceae</taxon>
        <taxon>Gangjinia</taxon>
    </lineage>
</organism>
<evidence type="ECO:0000256" key="2">
    <source>
        <dbReference type="SAM" id="SignalP"/>
    </source>
</evidence>
<dbReference type="InterPro" id="IPR051781">
    <property type="entry name" value="Metallo-dep_Hydrolase"/>
</dbReference>
<accession>A0ABN1MIN8</accession>
<evidence type="ECO:0000256" key="1">
    <source>
        <dbReference type="SAM" id="MobiDB-lite"/>
    </source>
</evidence>
<dbReference type="PANTHER" id="PTHR43135:SF3">
    <property type="entry name" value="ALPHA-D-RIBOSE 1-METHYLPHOSPHONATE 5-TRIPHOSPHATE DIPHOSPHATASE"/>
    <property type="match status" value="1"/>
</dbReference>
<dbReference type="InterPro" id="IPR006680">
    <property type="entry name" value="Amidohydro-rel"/>
</dbReference>
<dbReference type="Gene3D" id="3.20.20.140">
    <property type="entry name" value="Metal-dependent hydrolases"/>
    <property type="match status" value="2"/>
</dbReference>
<sequence length="997" mass="109997">MLRNVLSAALLFFGIVASAQEYFPKNDGVKASQTVYTVFKNVSIHTTPGKTIKNGMLLIKDGKVVDVGKSFSVPKNAMSVDLAGKEIYPSFVDIYSHFGIEKPKSEGGSPFGGNPQYGSSREGYYWNDHIRPTNDPLEEFKFDKKSADAMIKAGFGAVVTHVPDGIVRGTGMVVALNEKGNNGDRILKTNVAQYNSFQKSARSKQLYPTSRMGAMALLRQLNHDATWYAGGNAENKDLTLEAYNKNKSLPQIFDAGGLLDDMRADKVGDQFGIQYIIVGGGDEYQRIKDIKATGATYILPIDFQETYDVSDPYLTDYVSLEDMKHWQQGPTNPAMFAKNEIPFVLTTNGLKSPKEFKGNLMKAVKHGLSKEDALAALTTVPAQLIGMQNSLGTLKKGALANFMITSGDLFEKDTKVYEHWVQGNKTVITDMNAVDLTGKYTLNVQGQQYDLAITGDASKPKAEVTQGDLKLGGKVSLNNDWMNLVMTSADTTKKEFVRLIAKIPANPKNFSGKAVLPNGTETSFTATQKPEEDKEKDDEKKKKDEKKLDMLPITYPNNAYGYEKLPQQQDMLFKNVTVWTNEAEGILEQTDVLVKDGKIAKIGKNLSAGRATVIDGTGKHLTPGIVDEHSHIAASAINEAGHNNTAEVRMKDVVDPTDVDIYRNLAGGVTSIQLLHGSANPVGGRSAILKLKWGSSAEEMINKDAPGFIKFALGENVKQANWNSYSRFPQTRMGVEQVFVDAFTRAKEYEAKKATGNYRMDEELETMLEIINSERFVSCHSYVQSEINMLMKVAERFGFNINTFTHILEGYKVADKMAAHGAGGSTFSDWWAYKYEVKDAIPYNAAIMHNAGVVTAINSDDAEMSRRLNQEAAKSVKYGGISEEDALKFVTLNPAKLLHIDDKVGSVKVGKDADLVLWSGHPLHVATKAEKTVIEGKLYFDIENDAKQRAKIKQQRNQLIAAMLQEKNAGLKTVPVKGKDKMRFHCDSVETHDVFKK</sequence>
<reference evidence="5 6" key="1">
    <citation type="journal article" date="2019" name="Int. J. Syst. Evol. Microbiol.">
        <title>The Global Catalogue of Microorganisms (GCM) 10K type strain sequencing project: providing services to taxonomists for standard genome sequencing and annotation.</title>
        <authorList>
            <consortium name="The Broad Institute Genomics Platform"/>
            <consortium name="The Broad Institute Genome Sequencing Center for Infectious Disease"/>
            <person name="Wu L."/>
            <person name="Ma J."/>
        </authorList>
    </citation>
    <scope>NUCLEOTIDE SEQUENCE [LARGE SCALE GENOMIC DNA]</scope>
    <source>
        <strain evidence="5 6">JCM 16082</strain>
    </source>
</reference>
<dbReference type="Pfam" id="PF01979">
    <property type="entry name" value="Amidohydro_1"/>
    <property type="match status" value="1"/>
</dbReference>
<name>A0ABN1MIN8_9FLAO</name>
<dbReference type="RefSeq" id="WP_343767439.1">
    <property type="nucleotide sequence ID" value="NZ_BAAAFG010000016.1"/>
</dbReference>
<feature type="signal peptide" evidence="2">
    <location>
        <begin position="1"/>
        <end position="19"/>
    </location>
</feature>
<dbReference type="Proteomes" id="UP001500507">
    <property type="component" value="Unassembled WGS sequence"/>
</dbReference>
<evidence type="ECO:0000313" key="5">
    <source>
        <dbReference type="EMBL" id="GAA0873027.1"/>
    </source>
</evidence>
<dbReference type="SUPFAM" id="SSF51556">
    <property type="entry name" value="Metallo-dependent hydrolases"/>
    <property type="match status" value="1"/>
</dbReference>
<dbReference type="InterPro" id="IPR013108">
    <property type="entry name" value="Amidohydro_3"/>
</dbReference>
<dbReference type="Pfam" id="PF07969">
    <property type="entry name" value="Amidohydro_3"/>
    <property type="match status" value="1"/>
</dbReference>
<evidence type="ECO:0000313" key="6">
    <source>
        <dbReference type="Proteomes" id="UP001500507"/>
    </source>
</evidence>
<feature type="compositionally biased region" description="Basic and acidic residues" evidence="1">
    <location>
        <begin position="529"/>
        <end position="547"/>
    </location>
</feature>
<dbReference type="InterPro" id="IPR011059">
    <property type="entry name" value="Metal-dep_hydrolase_composite"/>
</dbReference>
<evidence type="ECO:0000259" key="4">
    <source>
        <dbReference type="Pfam" id="PF07969"/>
    </source>
</evidence>
<feature type="compositionally biased region" description="Polar residues" evidence="1">
    <location>
        <begin position="519"/>
        <end position="528"/>
    </location>
</feature>
<gene>
    <name evidence="5" type="ORF">GCM10009117_21740</name>
</gene>
<dbReference type="SUPFAM" id="SSF51338">
    <property type="entry name" value="Composite domain of metallo-dependent hydrolases"/>
    <property type="match status" value="2"/>
</dbReference>
<feature type="domain" description="Amidohydrolase 3" evidence="4">
    <location>
        <begin position="366"/>
        <end position="424"/>
    </location>
</feature>
<feature type="chain" id="PRO_5045590784" evidence="2">
    <location>
        <begin position="20"/>
        <end position="997"/>
    </location>
</feature>
<evidence type="ECO:0000259" key="3">
    <source>
        <dbReference type="Pfam" id="PF01979"/>
    </source>
</evidence>